<evidence type="ECO:0000256" key="13">
    <source>
        <dbReference type="ARBA" id="ARBA00047777"/>
    </source>
</evidence>
<feature type="transmembrane region" description="Helical" evidence="15">
    <location>
        <begin position="1775"/>
        <end position="1795"/>
    </location>
</feature>
<comment type="similarity">
    <text evidence="2">Belongs to the glycosyltransferase 48 family.</text>
</comment>
<keyword evidence="8" id="KW-0133">Cell shape</keyword>
<evidence type="ECO:0000256" key="9">
    <source>
        <dbReference type="ARBA" id="ARBA00022989"/>
    </source>
</evidence>
<feature type="transmembrane region" description="Helical" evidence="15">
    <location>
        <begin position="1441"/>
        <end position="1463"/>
    </location>
</feature>
<evidence type="ECO:0000256" key="3">
    <source>
        <dbReference type="ARBA" id="ARBA00012589"/>
    </source>
</evidence>
<feature type="transmembrane region" description="Helical" evidence="15">
    <location>
        <begin position="1732"/>
        <end position="1754"/>
    </location>
</feature>
<evidence type="ECO:0000256" key="2">
    <source>
        <dbReference type="ARBA" id="ARBA00009040"/>
    </source>
</evidence>
<sequence length="3333" mass="383616">MASSSRGGGSDQPPQQPLQRRLTRTQTAGNIGETAFDSEIVPSSLVEIAPILRVANEVETNNPRVAYLCRFYAFEKAHRLDPTSSGRGVRQFKTALLQRLERENDPTLMGRVKKSDAREMQSFYHHYYKKYIQALSNTHKADRAQLTKAYQTANVLFEVLKAVNMTQSMEVDREILEAHDKVAEKTQLLVPYNILPLDPDSANQAIMKYPEVQAAVFALRNTRGLPWPKEYKKKNEEDILDWLQSMFGFQKDNVANQREHLILLLANVHIRQFPKPDQQPKLDDRALTEVMKKLFKNYKKWCKLPTIQQEVQQRKLLYMGLYLLIWGEAANLRFMPECLCYIYHHMAFELYGMLAGNVSPMTGENVKPAYGGAEEAFLRKVVTPIYLVIAKEAERSKRGKSKHSQWRNYDDLNEYFWSVDCFRLGWPMRAGADFFCMPIDQRHSDISNEDKKPASGDRWVGKVNFVEIRSFWHIFRSFDRMWSFFILCLQVMIIVAWNGSGQPTGLFDGEVFTKALSVFITAAVLKLGQAFLDVILSWKGRRSMSFHVKLRYILKVITAAMWVIKPLVGPTKAIMSVRITNFQWHEFFPRAKNNIGVVIALWAPIILVYFMDTQIWYAIFSTIFGGIYGAFRRLGEIRTLGMLRSRFQSLPGAFNARLIPAEKSEPKKKGLKATLSRTFVQVEVNKEKEAARFAQLWNKIISSFREEDLISNREMDLLLVPYWADRDLGSLTQWPPFLLASKIPIALDMAKDSNGKDKELKKRIEADNYMSCAVLECYASFRNIIKFLVQGEREKEVIDDIFSEVDKHIDAGDLMVEYNMSALPSLYGYFVKLIKHLLDNNKDERDQVVILFQDMLEVVTRDIMEDHMSSLVDSSHGMSGHEGMMPLDQPQQYQLFASFGAIRFPIPQVTEAWREKIKRLYLLLTTKESAMDVPSNLEARRRISFFSNSLFMNMPPAPKVRNMLSFSVLTPYYTEEVLFSLRDLEVPNEDGVSILFYLQKIFPDEWNNFLERVNCTSEEELKGSDELEEDLRLWASYRGQTLTRTVRGMMYYRKALELQSFLDMAQDEDLMEGYKAIELNSEDQKEGRSLWAQCQAVADLKFTYVVSCQLYGIHKRSGDARAQDILRLMTTYPSLRVAYIDEVEEPSKDSSKKINQKVYYSTLVKAALPKSIDSSEPVQNLDQVIYRIKLPGPAILGEGKPENQNHAIIFTRGEGLQTIDMNQDNYMEEALKMRNLLQEFLEKHDGVRYPTILGLREHIFTGSVSSLAWFMSNQENSFVTIGQRLLANPLRVRFHYGHPDVFDRLFHLTRGGVSKASKVINLSEDIFAGFNSTLREGNVTHHEYIQVGKGRDVGLNQISMFEAKIANGNGEQTLSRDIYRLGHRFDFFRMMSCYFTTIGFYYSTLITVLTVYVFLYGRLYLVLSGLEEGMSTERAIRDNKPLQVALASQSFVQIGFLMALPMLMEIGLEKGFRTALSEFVLMQLQLAPVFFTFSLGTKTHYYGRTLLHGGAKYRSTGRGFVVFHAKFADNYRLYSRSHFVKGIELLILLVVYQIFGHTYRSAVAYILITVSMWFMVGTWLFAPFLFNPSGFEWQKIVDDWTDWNKWISNRGGIGVPPEKSWESWWEEEQEHLQYSGKRGIVAEILLSLRFFVYQYGLVYHLNIAKENKSVLVYGISWLVIVVILFVMKTVSVGRRKFSAEFQLVFRLIKGLIFITFVSILVTLIVLPHMTLQDILVCILAFMPTGWGMLLIAQACKPVVHKAGLWPSVRTLARGFEIVMGLLLFTPVAFLAWFPFVSEFQTRMLFNQAFSRGLQISRGGNYVNRPRPVTKPKTHTLSPEVPGQTGYPLDPFFFLLYYLLPFPLSLFNFQNPHYLPPPSNHVVRAGDRFNSASTRPSRVSYALIDFPNLKMSRVEQRWEHLVRAVLSRARMGADAYGRHATGIAGNVPSSLANNRDIDEILRAADEIQDEDPTISRILCEHAYSLAQNLDPNSEGRGVLQFKTGLMSVIKQKLAKKEGGTIDRSQDIARLQEFYKLYRQKNNVEKLREEEMKLRESSAFSGNLGELERKTVKRKKVFATLRVLGIVLEQLTEEIPEELKRVMESDAAMTEDLIAYNIIPLDAPNITNSVVSLPEVQAAVSALKYFSNLPKLPSDFPIPATRDPDMFDFLYYTFGFQKDNVSNQREHIVHLLANEQSRLRIPEVIEAKLDEAAAQSVFLKSLENYIKWCDYLCIQPVWSKKEFDDRNSLNKSFLCSLDAVTKEKKLLFVSLYFLIWGESGNIRFLPECLCYIFHHMAREMDEILRQQIAQPANSCNSENGVSFLDQVIYPLYEVVAAEAANNDNGKAPHSAWRNYDDFNEYFWSLHCFELSWPWRRGSSFFQKPVRRSKNILKSGRSQHRGKTSFVEHRTFLHLYHSFHRLWIFLVMMFQGLTIIAFNNGKLDSKCIREVLSLGPTFVAMKFLESVLDIRMMYGAYSTTRRLAVSRIFLRFVWFSTTSVVITFLYVKALQEESKQNGNSIIYRLYMLFWLVILSGKFSFAYFLQIKPLVKPTKTIVTMDSILYSWHDLVSKNNHNALTVASLWAPVILIYLLDLHVFYTIISGVWGFLLGARDRLGEIRSLEALHQLFEQFPGAFMNTLHVSLPDRTSQQPSSEDLEKNKVDAGRFSPFWNEIIRNLREEDYITNLEMELLAMPKNSGNLPLVQWPLFLLSSKVISSLIFNIFVAKDIAVESRDSQDELWERISRDDYMKRRKDVVYKDIHSSIEKKSIHVDYQLNKLPLVISRVTALMGILKEGGTPELEKGAVKAVQDLYDVVHHDILSMDLRGNYETWKLLSNARTEGRLFAKLKWPKDPELRSQVKRLYSLLTIKDSAANVPNNLEARRRLEFFTNSLFMEMPAAKPVREMLSFSVFTPYYAEIVLYSMAELQKKNEDGISILFYLQKIYPDEWKNFLARIGRDENTLDSELSENPTDILELRFWASYRGQTLARTVRGMMYYRKALMLQTYLERINSGGSDVEGAISSNDATDTRAFELSPEARAHADLKFTYVVTCQIYGKQKEGQKPEAADIAMLMQRYEALRVAFIDEVETLKDGKVHREFYSKLVKADINGKDKEIYSIKLPGNPKLGEGKPENQNHAIVFTRGNAIQTIDMNQDNYFEEALKMRNLLEEFHTDHGIRRPTILGVREHVFTGSVSSLASFMSNQEASFVTLAQRVLANPLKVRMHYGHPDVFDRVFHLTRGGISKASRVINISEDIFAGFNSTLRQGNVTHHEYIQVGKGRDVGLNQIAVFEGKVSGGNGEQVLSRDVYRLGQQFDFFRMLSFFYTTVGYYFCTMV</sequence>
<feature type="transmembrane region" description="Helical" evidence="15">
    <location>
        <begin position="2580"/>
        <end position="2607"/>
    </location>
</feature>
<feature type="transmembrane region" description="Helical" evidence="15">
    <location>
        <begin position="1703"/>
        <end position="1726"/>
    </location>
</feature>
<comment type="caution">
    <text evidence="17">The sequence shown here is derived from an EMBL/GenBank/DDBJ whole genome shotgun (WGS) entry which is preliminary data.</text>
</comment>
<evidence type="ECO:0000256" key="15">
    <source>
        <dbReference type="SAM" id="Phobius"/>
    </source>
</evidence>
<evidence type="ECO:0000256" key="4">
    <source>
        <dbReference type="ARBA" id="ARBA00022475"/>
    </source>
</evidence>
<dbReference type="InterPro" id="IPR023175">
    <property type="entry name" value="Vta1/CALS_N_sf"/>
</dbReference>
<dbReference type="InterPro" id="IPR039431">
    <property type="entry name" value="Vta1/CALS_N"/>
</dbReference>
<feature type="transmembrane region" description="Helical" evidence="15">
    <location>
        <begin position="1670"/>
        <end position="1691"/>
    </location>
</feature>
<proteinExistence type="inferred from homology"/>
<keyword evidence="10 15" id="KW-0472">Membrane</keyword>
<organism evidence="17 18">
    <name type="scientific">Malus domestica</name>
    <name type="common">Apple</name>
    <name type="synonym">Pyrus malus</name>
    <dbReference type="NCBI Taxonomy" id="3750"/>
    <lineage>
        <taxon>Eukaryota</taxon>
        <taxon>Viridiplantae</taxon>
        <taxon>Streptophyta</taxon>
        <taxon>Embryophyta</taxon>
        <taxon>Tracheophyta</taxon>
        <taxon>Spermatophyta</taxon>
        <taxon>Magnoliopsida</taxon>
        <taxon>eudicotyledons</taxon>
        <taxon>Gunneridae</taxon>
        <taxon>Pentapetalae</taxon>
        <taxon>rosids</taxon>
        <taxon>fabids</taxon>
        <taxon>Rosales</taxon>
        <taxon>Rosaceae</taxon>
        <taxon>Amygdaloideae</taxon>
        <taxon>Maleae</taxon>
        <taxon>Malus</taxon>
    </lineage>
</organism>
<name>A0A498IPJ3_MALDO</name>
<keyword evidence="9 15" id="KW-1133">Transmembrane helix</keyword>
<dbReference type="InterPro" id="IPR058851">
    <property type="entry name" value="CALS1_helical"/>
</dbReference>
<evidence type="ECO:0000256" key="6">
    <source>
        <dbReference type="ARBA" id="ARBA00022679"/>
    </source>
</evidence>
<feature type="transmembrane region" description="Helical" evidence="15">
    <location>
        <begin position="2518"/>
        <end position="2541"/>
    </location>
</feature>
<comment type="subcellular location">
    <subcellularLocation>
        <location evidence="1">Cell membrane</location>
        <topology evidence="1">Multi-pass membrane protein</topology>
    </subcellularLocation>
</comment>
<feature type="domain" description="1,3-beta-glucan synthase component FKS1-like" evidence="16">
    <location>
        <begin position="2261"/>
        <end position="2373"/>
    </location>
</feature>
<feature type="region of interest" description="Disordered" evidence="14">
    <location>
        <begin position="1"/>
        <end position="24"/>
    </location>
</feature>
<dbReference type="FunFam" id="1.25.40.270:FF:000002">
    <property type="entry name" value="callose synthase 3"/>
    <property type="match status" value="1"/>
</dbReference>
<dbReference type="Gene3D" id="1.25.40.270">
    <property type="entry name" value="Vacuolar protein sorting-associated protein vta1"/>
    <property type="match status" value="2"/>
</dbReference>
<evidence type="ECO:0000313" key="18">
    <source>
        <dbReference type="Proteomes" id="UP000290289"/>
    </source>
</evidence>
<feature type="compositionally biased region" description="Gly residues" evidence="14">
    <location>
        <begin position="1"/>
        <end position="10"/>
    </location>
</feature>
<evidence type="ECO:0000256" key="5">
    <source>
        <dbReference type="ARBA" id="ARBA00022676"/>
    </source>
</evidence>
<feature type="transmembrane region" description="Helical" evidence="15">
    <location>
        <begin position="1399"/>
        <end position="1421"/>
    </location>
</feature>
<comment type="catalytic activity">
    <reaction evidence="13">
        <text>[(1-&gt;3)-beta-D-glucosyl](n) + UDP-alpha-D-glucose = [(1-&gt;3)-beta-D-glucosyl](n+1) + UDP + H(+)</text>
        <dbReference type="Rhea" id="RHEA:21476"/>
        <dbReference type="Rhea" id="RHEA-COMP:11146"/>
        <dbReference type="Rhea" id="RHEA-COMP:14303"/>
        <dbReference type="ChEBI" id="CHEBI:15378"/>
        <dbReference type="ChEBI" id="CHEBI:37671"/>
        <dbReference type="ChEBI" id="CHEBI:58223"/>
        <dbReference type="ChEBI" id="CHEBI:58885"/>
        <dbReference type="EC" id="2.4.1.34"/>
    </reaction>
</comment>
<keyword evidence="7 15" id="KW-0812">Transmembrane</keyword>
<feature type="transmembrane region" description="Helical" evidence="15">
    <location>
        <begin position="481"/>
        <end position="499"/>
    </location>
</feature>
<dbReference type="Pfam" id="PF25968">
    <property type="entry name" value="CALS1"/>
    <property type="match status" value="2"/>
</dbReference>
<dbReference type="EC" id="2.4.1.34" evidence="3"/>
<evidence type="ECO:0000313" key="17">
    <source>
        <dbReference type="EMBL" id="RXH85276.1"/>
    </source>
</evidence>
<feature type="transmembrane region" description="Helical" evidence="15">
    <location>
        <begin position="2485"/>
        <end position="2506"/>
    </location>
</feature>
<dbReference type="GO" id="GO:0003843">
    <property type="term" value="F:1,3-beta-D-glucan synthase activity"/>
    <property type="evidence" value="ECO:0007669"/>
    <property type="project" value="UniProtKB-EC"/>
</dbReference>
<dbReference type="PANTHER" id="PTHR12741">
    <property type="entry name" value="LYST-INTERACTING PROTEIN LIP5 DOPAMINE RESPONSIVE PROTEIN DRG-1"/>
    <property type="match status" value="1"/>
</dbReference>
<dbReference type="GO" id="GO:0000148">
    <property type="term" value="C:1,3-beta-D-glucan synthase complex"/>
    <property type="evidence" value="ECO:0007669"/>
    <property type="project" value="InterPro"/>
</dbReference>
<dbReference type="GO" id="GO:0071555">
    <property type="term" value="P:cell wall organization"/>
    <property type="evidence" value="ECO:0007669"/>
    <property type="project" value="UniProtKB-KW"/>
</dbReference>
<feature type="transmembrane region" description="Helical" evidence="15">
    <location>
        <begin position="1562"/>
        <end position="1586"/>
    </location>
</feature>
<evidence type="ECO:0000256" key="7">
    <source>
        <dbReference type="ARBA" id="ARBA00022692"/>
    </source>
</evidence>
<evidence type="ECO:0000256" key="8">
    <source>
        <dbReference type="ARBA" id="ARBA00022960"/>
    </source>
</evidence>
<evidence type="ECO:0000256" key="12">
    <source>
        <dbReference type="ARBA" id="ARBA00032165"/>
    </source>
</evidence>
<evidence type="ECO:0000256" key="10">
    <source>
        <dbReference type="ARBA" id="ARBA00023136"/>
    </source>
</evidence>
<protein>
    <recommendedName>
        <fullName evidence="12">1,3-beta-glucan synthase</fullName>
        <ecNumber evidence="3">2.4.1.34</ecNumber>
    </recommendedName>
    <alternativeName>
        <fullName evidence="12">1,3-beta-glucan synthase</fullName>
    </alternativeName>
</protein>
<keyword evidence="6" id="KW-0808">Transferase</keyword>
<dbReference type="Proteomes" id="UP000290289">
    <property type="component" value="Chromosome 11"/>
</dbReference>
<evidence type="ECO:0000256" key="14">
    <source>
        <dbReference type="SAM" id="MobiDB-lite"/>
    </source>
</evidence>
<feature type="transmembrane region" description="Helical" evidence="15">
    <location>
        <begin position="552"/>
        <end position="570"/>
    </location>
</feature>
<feature type="transmembrane region" description="Helical" evidence="15">
    <location>
        <begin position="591"/>
        <end position="609"/>
    </location>
</feature>
<evidence type="ECO:0000256" key="11">
    <source>
        <dbReference type="ARBA" id="ARBA00023316"/>
    </source>
</evidence>
<evidence type="ECO:0000256" key="1">
    <source>
        <dbReference type="ARBA" id="ARBA00004651"/>
    </source>
</evidence>
<feature type="domain" description="1,3-beta-glucan synthase component FKS1-like" evidence="16">
    <location>
        <begin position="313"/>
        <end position="429"/>
    </location>
</feature>
<gene>
    <name evidence="17" type="ORF">DVH24_042044</name>
</gene>
<dbReference type="EMBL" id="RDQH01000337">
    <property type="protein sequence ID" value="RXH85276.1"/>
    <property type="molecule type" value="Genomic_DNA"/>
</dbReference>
<feature type="transmembrane region" description="Helical" evidence="15">
    <location>
        <begin position="2419"/>
        <end position="2436"/>
    </location>
</feature>
<keyword evidence="11" id="KW-0961">Cell wall biogenesis/degradation</keyword>
<dbReference type="Pfam" id="PF02364">
    <property type="entry name" value="Glucan_synthase"/>
    <property type="match status" value="2"/>
</dbReference>
<dbReference type="GO" id="GO:0008360">
    <property type="term" value="P:regulation of cell shape"/>
    <property type="evidence" value="ECO:0007669"/>
    <property type="project" value="UniProtKB-KW"/>
</dbReference>
<accession>A0A498IPJ3</accession>
<feature type="transmembrane region" description="Helical" evidence="15">
    <location>
        <begin position="511"/>
        <end position="532"/>
    </location>
</feature>
<dbReference type="SMART" id="SM01205">
    <property type="entry name" value="FKS1_dom1"/>
    <property type="match status" value="2"/>
</dbReference>
<dbReference type="GO" id="GO:0006075">
    <property type="term" value="P:(1-&gt;3)-beta-D-glucan biosynthetic process"/>
    <property type="evidence" value="ECO:0007669"/>
    <property type="project" value="InterPro"/>
</dbReference>
<keyword evidence="18" id="KW-1185">Reference proteome</keyword>
<dbReference type="STRING" id="3750.A0A498IPJ3"/>
<dbReference type="Pfam" id="PF04652">
    <property type="entry name" value="Vta1"/>
    <property type="match status" value="1"/>
</dbReference>
<dbReference type="GO" id="GO:0005886">
    <property type="term" value="C:plasma membrane"/>
    <property type="evidence" value="ECO:0007669"/>
    <property type="project" value="UniProtKB-SubCell"/>
</dbReference>
<dbReference type="Pfam" id="PF14288">
    <property type="entry name" value="FKS1_dom1"/>
    <property type="match status" value="2"/>
</dbReference>
<dbReference type="InterPro" id="IPR026899">
    <property type="entry name" value="FKS1-like_dom1"/>
</dbReference>
<evidence type="ECO:0000259" key="16">
    <source>
        <dbReference type="SMART" id="SM01205"/>
    </source>
</evidence>
<dbReference type="PANTHER" id="PTHR12741:SF48">
    <property type="entry name" value="1,3-BETA-GLUCAN SYNTHASE COMPONENT FKS1-RELATED"/>
    <property type="match status" value="1"/>
</dbReference>
<keyword evidence="5" id="KW-0328">Glycosyltransferase</keyword>
<reference evidence="17 18" key="1">
    <citation type="submission" date="2018-10" db="EMBL/GenBank/DDBJ databases">
        <title>A high-quality apple genome assembly.</title>
        <authorList>
            <person name="Hu J."/>
        </authorList>
    </citation>
    <scope>NUCLEOTIDE SEQUENCE [LARGE SCALE GENOMIC DNA]</scope>
    <source>
        <strain evidence="18">cv. HFTH1</strain>
        <tissue evidence="17">Young leaf</tissue>
    </source>
</reference>
<keyword evidence="4" id="KW-1003">Cell membrane</keyword>
<dbReference type="InterPro" id="IPR003440">
    <property type="entry name" value="Glyco_trans_48_dom"/>
</dbReference>